<dbReference type="PANTHER" id="PTHR43199:SF1">
    <property type="entry name" value="GLUTATHIONE HYDROLASE PROENZYME"/>
    <property type="match status" value="1"/>
</dbReference>
<evidence type="ECO:0000256" key="8">
    <source>
        <dbReference type="ARBA" id="ARBA00047417"/>
    </source>
</evidence>
<dbReference type="InterPro" id="IPR055262">
    <property type="entry name" value="GGT_CS"/>
</dbReference>
<dbReference type="InterPro" id="IPR051792">
    <property type="entry name" value="GGT_bact"/>
</dbReference>
<dbReference type="Gene3D" id="1.10.246.130">
    <property type="match status" value="1"/>
</dbReference>
<feature type="binding site" evidence="10">
    <location>
        <begin position="472"/>
        <end position="473"/>
    </location>
    <ligand>
        <name>L-glutamate</name>
        <dbReference type="ChEBI" id="CHEBI:29985"/>
    </ligand>
</feature>
<protein>
    <recommendedName>
        <fullName evidence="11">Glutathione hydrolase proenzyme</fullName>
        <ecNumber evidence="11">2.3.2.2</ecNumber>
        <ecNumber evidence="11">3.4.19.13</ecNumber>
    </recommendedName>
    <component>
        <recommendedName>
            <fullName evidence="11">Glutathione hydrolase large chain</fullName>
        </recommendedName>
    </component>
    <component>
        <recommendedName>
            <fullName evidence="11">Glutathione hydrolase small chain</fullName>
        </recommendedName>
    </component>
</protein>
<dbReference type="AlphaFoldDB" id="A0AAU7X7R1"/>
<comment type="catalytic activity">
    <reaction evidence="1 11">
        <text>an S-substituted glutathione + H2O = an S-substituted L-cysteinylglycine + L-glutamate</text>
        <dbReference type="Rhea" id="RHEA:59468"/>
        <dbReference type="ChEBI" id="CHEBI:15377"/>
        <dbReference type="ChEBI" id="CHEBI:29985"/>
        <dbReference type="ChEBI" id="CHEBI:90779"/>
        <dbReference type="ChEBI" id="CHEBI:143103"/>
        <dbReference type="EC" id="3.4.19.13"/>
    </reaction>
</comment>
<evidence type="ECO:0000256" key="12">
    <source>
        <dbReference type="SAM" id="SignalP"/>
    </source>
</evidence>
<dbReference type="GO" id="GO:0006750">
    <property type="term" value="P:glutathione biosynthetic process"/>
    <property type="evidence" value="ECO:0007669"/>
    <property type="project" value="UniProtKB-KW"/>
</dbReference>
<organism evidence="13">
    <name type="scientific">Methyloraptor flagellatus</name>
    <dbReference type="NCBI Taxonomy" id="3162530"/>
    <lineage>
        <taxon>Bacteria</taxon>
        <taxon>Pseudomonadati</taxon>
        <taxon>Pseudomonadota</taxon>
        <taxon>Alphaproteobacteria</taxon>
        <taxon>Hyphomicrobiales</taxon>
        <taxon>Ancalomicrobiaceae</taxon>
        <taxon>Methyloraptor</taxon>
    </lineage>
</organism>
<proteinExistence type="inferred from homology"/>
<evidence type="ECO:0000256" key="3">
    <source>
        <dbReference type="ARBA" id="ARBA00009381"/>
    </source>
</evidence>
<evidence type="ECO:0000256" key="6">
    <source>
        <dbReference type="ARBA" id="ARBA00023145"/>
    </source>
</evidence>
<dbReference type="PANTHER" id="PTHR43199">
    <property type="entry name" value="GLUTATHIONE HYDROLASE"/>
    <property type="match status" value="1"/>
</dbReference>
<accession>A0AAU7X7R1</accession>
<keyword evidence="4 11" id="KW-0808">Transferase</keyword>
<dbReference type="GO" id="GO:0103068">
    <property type="term" value="F:leukotriene C4 gamma-glutamyl transferase activity"/>
    <property type="evidence" value="ECO:0007669"/>
    <property type="project" value="UniProtKB-EC"/>
</dbReference>
<evidence type="ECO:0000256" key="1">
    <source>
        <dbReference type="ARBA" id="ARBA00001049"/>
    </source>
</evidence>
<dbReference type="Gene3D" id="3.60.20.40">
    <property type="match status" value="1"/>
</dbReference>
<name>A0AAU7X7R1_9HYPH</name>
<dbReference type="InterPro" id="IPR043138">
    <property type="entry name" value="GGT_lsub"/>
</dbReference>
<keyword evidence="5 11" id="KW-0378">Hydrolase</keyword>
<keyword evidence="12" id="KW-0732">Signal</keyword>
<dbReference type="PRINTS" id="PR01210">
    <property type="entry name" value="GGTRANSPTASE"/>
</dbReference>
<comment type="catalytic activity">
    <reaction evidence="2 11">
        <text>glutathione + H2O = L-cysteinylglycine + L-glutamate</text>
        <dbReference type="Rhea" id="RHEA:28807"/>
        <dbReference type="ChEBI" id="CHEBI:15377"/>
        <dbReference type="ChEBI" id="CHEBI:29985"/>
        <dbReference type="ChEBI" id="CHEBI:57925"/>
        <dbReference type="ChEBI" id="CHEBI:61694"/>
        <dbReference type="EC" id="3.4.19.13"/>
    </reaction>
</comment>
<feature type="active site" description="Nucleophile" evidence="9">
    <location>
        <position position="401"/>
    </location>
</feature>
<dbReference type="GO" id="GO:0006751">
    <property type="term" value="P:glutathione catabolic process"/>
    <property type="evidence" value="ECO:0007669"/>
    <property type="project" value="UniProtKB-UniRule"/>
</dbReference>
<dbReference type="GO" id="GO:0036374">
    <property type="term" value="F:glutathione hydrolase activity"/>
    <property type="evidence" value="ECO:0007669"/>
    <property type="project" value="UniProtKB-UniRule"/>
</dbReference>
<sequence>MSISMRTAVFAAVLITALPGASRAQTGAPPGMPGPGQAIQSTQNRMLPTLALHGMVATQEATATRVGVDILKRGGNAIDAAVAVGFALAVTLPRAGSIGGGGFMMVHKAAKDGRPAETVAIDYRETAPALATRDMFLGPDGNPDDAKSRDSGLAVGVPGTVAGLAEAHRRFGSGQFTLAELIAPAIALARDGIPVEDDLADSLPAAAWLGRHAASKAIFWRDGAALKRGDRLVQTDLAATLARIAEAGPDGFYKGAVAEKIAAAVRGAGGVMTAEDLANYRVATRTPVRGTYRGYEVVSMPPPSSGGVHLIEILNILEGFDLAAAGAGSAEQIHLMAEAMKPAYADRATYLGDPDRVKVPVAGLTSKAYAAGLRAAIDRDHARPADAISAGKPLGAESDQTTHFSVVDAEGNAVANTYTLNFTYGVGLVAEGTGVLLNNEMDDFSAKPGATNAYGLVGGETNSVAPGARPLSSMTPTFLFKDGKLTLVTGSPGGSRIITTTLAVIVNVIDNGMSLAEAVAAPRAHHQWKPDVLLVETGLSPDTLKLLAARGHKVVVGASSGSANSIQVTPAGLLGAADPRQRGTLAAGY</sequence>
<dbReference type="EC" id="3.4.19.13" evidence="11"/>
<dbReference type="RefSeq" id="WP_407049064.1">
    <property type="nucleotide sequence ID" value="NZ_CP158568.1"/>
</dbReference>
<evidence type="ECO:0000256" key="10">
    <source>
        <dbReference type="PIRSR" id="PIRSR600101-2"/>
    </source>
</evidence>
<dbReference type="InterPro" id="IPR029055">
    <property type="entry name" value="Ntn_hydrolases_N"/>
</dbReference>
<feature type="chain" id="PRO_5043683667" description="Glutathione hydrolase proenzyme" evidence="12">
    <location>
        <begin position="25"/>
        <end position="589"/>
    </location>
</feature>
<dbReference type="EC" id="2.3.2.2" evidence="11"/>
<dbReference type="Pfam" id="PF01019">
    <property type="entry name" value="G_glu_transpept"/>
    <property type="match status" value="1"/>
</dbReference>
<comment type="subunit">
    <text evidence="11">This enzyme consists of two polypeptide chains, which are synthesized in precursor form from a single polypeptide.</text>
</comment>
<evidence type="ECO:0000256" key="2">
    <source>
        <dbReference type="ARBA" id="ARBA00001089"/>
    </source>
</evidence>
<evidence type="ECO:0000256" key="4">
    <source>
        <dbReference type="ARBA" id="ARBA00022679"/>
    </source>
</evidence>
<comment type="catalytic activity">
    <reaction evidence="8 11">
        <text>an N-terminal (5-L-glutamyl)-[peptide] + an alpha-amino acid = 5-L-glutamyl amino acid + an N-terminal L-alpha-aminoacyl-[peptide]</text>
        <dbReference type="Rhea" id="RHEA:23904"/>
        <dbReference type="Rhea" id="RHEA-COMP:9780"/>
        <dbReference type="Rhea" id="RHEA-COMP:9795"/>
        <dbReference type="ChEBI" id="CHEBI:77644"/>
        <dbReference type="ChEBI" id="CHEBI:78597"/>
        <dbReference type="ChEBI" id="CHEBI:78599"/>
        <dbReference type="ChEBI" id="CHEBI:78608"/>
        <dbReference type="EC" id="2.3.2.2"/>
    </reaction>
</comment>
<feature type="binding site" evidence="10">
    <location>
        <position position="443"/>
    </location>
    <ligand>
        <name>L-glutamate</name>
        <dbReference type="ChEBI" id="CHEBI:29985"/>
    </ligand>
</feature>
<dbReference type="InterPro" id="IPR000101">
    <property type="entry name" value="GGT_peptidase"/>
</dbReference>
<feature type="signal peptide" evidence="12">
    <location>
        <begin position="1"/>
        <end position="24"/>
    </location>
</feature>
<keyword evidence="6 11" id="KW-0865">Zymogen</keyword>
<evidence type="ECO:0000256" key="11">
    <source>
        <dbReference type="RuleBase" id="RU368036"/>
    </source>
</evidence>
<gene>
    <name evidence="13" type="primary">ggt</name>
    <name evidence="13" type="ORF">ABS361_18195</name>
</gene>
<dbReference type="InterPro" id="IPR043137">
    <property type="entry name" value="GGT_ssub_C"/>
</dbReference>
<comment type="pathway">
    <text evidence="11">Sulfur metabolism; glutathione metabolism.</text>
</comment>
<evidence type="ECO:0000256" key="5">
    <source>
        <dbReference type="ARBA" id="ARBA00022801"/>
    </source>
</evidence>
<comment type="similarity">
    <text evidence="3 11">Belongs to the gamma-glutamyltransferase family.</text>
</comment>
<dbReference type="EMBL" id="CP158568">
    <property type="protein sequence ID" value="XBY43968.1"/>
    <property type="molecule type" value="Genomic_DNA"/>
</dbReference>
<keyword evidence="7 11" id="KW-0012">Acyltransferase</keyword>
<evidence type="ECO:0000256" key="7">
    <source>
        <dbReference type="ARBA" id="ARBA00023315"/>
    </source>
</evidence>
<evidence type="ECO:0000313" key="13">
    <source>
        <dbReference type="EMBL" id="XBY43968.1"/>
    </source>
</evidence>
<dbReference type="KEGG" id="mflg:ABS361_18195"/>
<evidence type="ECO:0000256" key="9">
    <source>
        <dbReference type="PIRSR" id="PIRSR600101-1"/>
    </source>
</evidence>
<feature type="binding site" evidence="10">
    <location>
        <begin position="419"/>
        <end position="421"/>
    </location>
    <ligand>
        <name>L-glutamate</name>
        <dbReference type="ChEBI" id="CHEBI:29985"/>
    </ligand>
</feature>
<reference evidence="13" key="1">
    <citation type="submission" date="2024-06" db="EMBL/GenBank/DDBJ databases">
        <title>Methylostella associata gen. nov., sp. nov., a novel Ancalomicrobiaceae-affiliated facultatively methylotrophic bacteria that feed on methanotrophs of the genus Methylococcus.</title>
        <authorList>
            <person name="Saltykova V."/>
            <person name="Danilova O.V."/>
            <person name="Oshkin I.Y."/>
            <person name="Belova S.E."/>
            <person name="Pimenov N.V."/>
            <person name="Dedysh S.N."/>
        </authorList>
    </citation>
    <scope>NUCLEOTIDE SEQUENCE</scope>
    <source>
        <strain evidence="13">S20</strain>
    </source>
</reference>
<feature type="binding site" evidence="10">
    <location>
        <position position="494"/>
    </location>
    <ligand>
        <name>L-glutamate</name>
        <dbReference type="ChEBI" id="CHEBI:29985"/>
    </ligand>
</feature>
<keyword evidence="11" id="KW-0317">Glutathione biosynthesis</keyword>
<feature type="binding site" evidence="10">
    <location>
        <position position="124"/>
    </location>
    <ligand>
        <name>L-glutamate</name>
        <dbReference type="ChEBI" id="CHEBI:29985"/>
    </ligand>
</feature>
<dbReference type="SUPFAM" id="SSF56235">
    <property type="entry name" value="N-terminal nucleophile aminohydrolases (Ntn hydrolases)"/>
    <property type="match status" value="1"/>
</dbReference>
<comment type="PTM">
    <text evidence="11">Cleaved by autocatalysis into a large and a small subunit.</text>
</comment>
<dbReference type="PROSITE" id="PS00462">
    <property type="entry name" value="G_GLU_TRANSPEPTIDASE"/>
    <property type="match status" value="1"/>
</dbReference>
<dbReference type="NCBIfam" id="TIGR00066">
    <property type="entry name" value="g_glut_trans"/>
    <property type="match status" value="1"/>
</dbReference>